<feature type="compositionally biased region" description="Pro residues" evidence="1">
    <location>
        <begin position="223"/>
        <end position="258"/>
    </location>
</feature>
<feature type="compositionally biased region" description="Basic and acidic residues" evidence="1">
    <location>
        <begin position="121"/>
        <end position="131"/>
    </location>
</feature>
<comment type="caution">
    <text evidence="2">The sequence shown here is derived from an EMBL/GenBank/DDBJ whole genome shotgun (WGS) entry which is preliminary data.</text>
</comment>
<reference evidence="2 3" key="1">
    <citation type="submission" date="2016-02" db="EMBL/GenBank/DDBJ databases">
        <title>Genome analysis of coral dinoflagellate symbionts highlights evolutionary adaptations to a symbiotic lifestyle.</title>
        <authorList>
            <person name="Aranda M."/>
            <person name="Li Y."/>
            <person name="Liew Y.J."/>
            <person name="Baumgarten S."/>
            <person name="Simakov O."/>
            <person name="Wilson M."/>
            <person name="Piel J."/>
            <person name="Ashoor H."/>
            <person name="Bougouffa S."/>
            <person name="Bajic V.B."/>
            <person name="Ryu T."/>
            <person name="Ravasi T."/>
            <person name="Bayer T."/>
            <person name="Micklem G."/>
            <person name="Kim H."/>
            <person name="Bhak J."/>
            <person name="Lajeunesse T.C."/>
            <person name="Voolstra C.R."/>
        </authorList>
    </citation>
    <scope>NUCLEOTIDE SEQUENCE [LARGE SCALE GENOMIC DNA]</scope>
    <source>
        <strain evidence="2 3">CCMP2467</strain>
    </source>
</reference>
<organism evidence="2 3">
    <name type="scientific">Symbiodinium microadriaticum</name>
    <name type="common">Dinoflagellate</name>
    <name type="synonym">Zooxanthella microadriatica</name>
    <dbReference type="NCBI Taxonomy" id="2951"/>
    <lineage>
        <taxon>Eukaryota</taxon>
        <taxon>Sar</taxon>
        <taxon>Alveolata</taxon>
        <taxon>Dinophyceae</taxon>
        <taxon>Suessiales</taxon>
        <taxon>Symbiodiniaceae</taxon>
        <taxon>Symbiodinium</taxon>
    </lineage>
</organism>
<feature type="compositionally biased region" description="Gly residues" evidence="1">
    <location>
        <begin position="107"/>
        <end position="119"/>
    </location>
</feature>
<dbReference type="OrthoDB" id="449443at2759"/>
<sequence length="560" mass="60132">MSSLTLRFTSVRDLVLRASGSMGALLIAESFVVRGTVPRASVFVSRPAAMGKDSEFDNFCERAQEFMGGAPLCKQFLTEIWEGADKNLERAINHVLSTPDEKVRRAGQGGGGGGGGGGESKSSKKDKEKEKKSKKKDKSPAKSSKSDVSPAADFPDFPTSGFFDTAPGGMGGFDSAPAGMGGMGGFDSAPAGMGGMAGMAGMGQAFGQPPPAQPAQTWGQPQTMPPQGMPPQGMPPQTMPPQGMPPQTMPPQGMPPHGMPHTTMPPHSVPDAGQPGFGQASPSFGANAPGAYGQPPPAQTWEQSTAQYSSQRGPALAGHGGDALGLGRKARETWPHQGFLALMLGLPWLHGLWAQEFSSKTAPMARKTGSAEATWLVWCFEHCLKPEHAVVRKELAALATKFGYKLVWHKKSMSFLRWLEGMKGSILLVADWREAKPIMEEISKQNKGHDLRMCVVAQTATILRRASFWARTQNGCAEIMVTPGLLRHKVEELIASYVHGLQAKRNTEPAVRTCSEIPVRCTGADEWLSLSSLLEAVKDPKRALGLEKLIRQTMWQLYED</sequence>
<dbReference type="AlphaFoldDB" id="A0A1Q9F5H8"/>
<keyword evidence="3" id="KW-1185">Reference proteome</keyword>
<accession>A0A1Q9F5H8</accession>
<evidence type="ECO:0000313" key="3">
    <source>
        <dbReference type="Proteomes" id="UP000186817"/>
    </source>
</evidence>
<proteinExistence type="predicted"/>
<feature type="region of interest" description="Disordered" evidence="1">
    <location>
        <begin position="200"/>
        <end position="320"/>
    </location>
</feature>
<feature type="compositionally biased region" description="Polar residues" evidence="1">
    <location>
        <begin position="300"/>
        <end position="312"/>
    </location>
</feature>
<gene>
    <name evidence="2" type="ORF">AK812_SmicGene920</name>
</gene>
<feature type="region of interest" description="Disordered" evidence="1">
    <location>
        <begin position="99"/>
        <end position="165"/>
    </location>
</feature>
<protein>
    <submittedName>
        <fullName evidence="2">Uncharacterized protein</fullName>
    </submittedName>
</protein>
<dbReference type="Proteomes" id="UP000186817">
    <property type="component" value="Unassembled WGS sequence"/>
</dbReference>
<evidence type="ECO:0000256" key="1">
    <source>
        <dbReference type="SAM" id="MobiDB-lite"/>
    </source>
</evidence>
<name>A0A1Q9F5H8_SYMMI</name>
<dbReference type="EMBL" id="LSRX01000009">
    <property type="protein sequence ID" value="OLQ14930.1"/>
    <property type="molecule type" value="Genomic_DNA"/>
</dbReference>
<evidence type="ECO:0000313" key="2">
    <source>
        <dbReference type="EMBL" id="OLQ14930.1"/>
    </source>
</evidence>